<sequence>MPNKDEEEEMQGIGDSLWAVPQKDRIFPQRHRMIILFQIILRAIMTKAPMICIRG</sequence>
<dbReference type="AlphaFoldDB" id="A0AAE3L328"/>
<dbReference type="Proteomes" id="UP001205748">
    <property type="component" value="Unassembled WGS sequence"/>
</dbReference>
<reference evidence="1" key="1">
    <citation type="submission" date="2022-07" db="EMBL/GenBank/DDBJ databases">
        <title>Enhanced cultured diversity of the mouse gut microbiota enables custom-made synthetic communities.</title>
        <authorList>
            <person name="Afrizal A."/>
        </authorList>
    </citation>
    <scope>NUCLEOTIDE SEQUENCE</scope>
    <source>
        <strain evidence="1">DSM 28593</strain>
    </source>
</reference>
<dbReference type="EMBL" id="JANKAS010000013">
    <property type="protein sequence ID" value="MCR1899774.1"/>
    <property type="molecule type" value="Genomic_DNA"/>
</dbReference>
<proteinExistence type="predicted"/>
<comment type="caution">
    <text evidence="1">The sequence shown here is derived from an EMBL/GenBank/DDBJ whole genome shotgun (WGS) entry which is preliminary data.</text>
</comment>
<accession>A0AAE3L328</accession>
<protein>
    <submittedName>
        <fullName evidence="1">Uncharacterized protein</fullName>
    </submittedName>
</protein>
<evidence type="ECO:0000313" key="2">
    <source>
        <dbReference type="Proteomes" id="UP001205748"/>
    </source>
</evidence>
<gene>
    <name evidence="1" type="ORF">NSA47_12405</name>
</gene>
<name>A0AAE3L328_9FIRM</name>
<organism evidence="1 2">
    <name type="scientific">Irregularibacter muris</name>
    <dbReference type="NCBI Taxonomy" id="1796619"/>
    <lineage>
        <taxon>Bacteria</taxon>
        <taxon>Bacillati</taxon>
        <taxon>Bacillota</taxon>
        <taxon>Clostridia</taxon>
        <taxon>Eubacteriales</taxon>
        <taxon>Eubacteriaceae</taxon>
        <taxon>Irregularibacter</taxon>
    </lineage>
</organism>
<keyword evidence="2" id="KW-1185">Reference proteome</keyword>
<evidence type="ECO:0000313" key="1">
    <source>
        <dbReference type="EMBL" id="MCR1899774.1"/>
    </source>
</evidence>
<dbReference type="RefSeq" id="WP_257532468.1">
    <property type="nucleotide sequence ID" value="NZ_JANKAS010000013.1"/>
</dbReference>